<keyword evidence="8" id="KW-0408">Iron</keyword>
<dbReference type="InterPro" id="IPR002401">
    <property type="entry name" value="Cyt_P450_E_grp-I"/>
</dbReference>
<evidence type="ECO:0000256" key="2">
    <source>
        <dbReference type="ARBA" id="ARBA00010617"/>
    </source>
</evidence>
<dbReference type="SUPFAM" id="SSF48264">
    <property type="entry name" value="Cytochrome P450"/>
    <property type="match status" value="1"/>
</dbReference>
<keyword evidence="7" id="KW-0560">Oxidoreductase</keyword>
<dbReference type="InterPro" id="IPR050665">
    <property type="entry name" value="Cytochrome_P450_Monooxygen"/>
</dbReference>
<dbReference type="PRINTS" id="PR00463">
    <property type="entry name" value="EP450I"/>
</dbReference>
<dbReference type="InterPro" id="IPR001128">
    <property type="entry name" value="Cyt_P450"/>
</dbReference>
<dbReference type="GeneID" id="140006326"/>
<keyword evidence="5" id="KW-0479">Metal-binding</keyword>
<organism evidence="11 12">
    <name type="scientific">Coffea arabica</name>
    <name type="common">Arabian coffee</name>
    <dbReference type="NCBI Taxonomy" id="13443"/>
    <lineage>
        <taxon>Eukaryota</taxon>
        <taxon>Viridiplantae</taxon>
        <taxon>Streptophyta</taxon>
        <taxon>Embryophyta</taxon>
        <taxon>Tracheophyta</taxon>
        <taxon>Spermatophyta</taxon>
        <taxon>Magnoliopsida</taxon>
        <taxon>eudicotyledons</taxon>
        <taxon>Gunneridae</taxon>
        <taxon>Pentapetalae</taxon>
        <taxon>asterids</taxon>
        <taxon>lamiids</taxon>
        <taxon>Gentianales</taxon>
        <taxon>Rubiaceae</taxon>
        <taxon>Ixoroideae</taxon>
        <taxon>Gardenieae complex</taxon>
        <taxon>Bertiereae - Coffeeae clade</taxon>
        <taxon>Coffeeae</taxon>
        <taxon>Coffea</taxon>
    </lineage>
</organism>
<comment type="subcellular location">
    <subcellularLocation>
        <location evidence="1">Membrane</location>
    </subcellularLocation>
</comment>
<evidence type="ECO:0000256" key="1">
    <source>
        <dbReference type="ARBA" id="ARBA00004370"/>
    </source>
</evidence>
<evidence type="ECO:0000256" key="3">
    <source>
        <dbReference type="ARBA" id="ARBA00022617"/>
    </source>
</evidence>
<name>A0ABM4UAE1_COFAR</name>
<evidence type="ECO:0000256" key="8">
    <source>
        <dbReference type="ARBA" id="ARBA00023004"/>
    </source>
</evidence>
<protein>
    <submittedName>
        <fullName evidence="12">Cytochrome P450 CYP72A219-like isoform X2</fullName>
    </submittedName>
</protein>
<evidence type="ECO:0000256" key="5">
    <source>
        <dbReference type="ARBA" id="ARBA00022723"/>
    </source>
</evidence>
<proteinExistence type="inferred from homology"/>
<dbReference type="InterPro" id="IPR036396">
    <property type="entry name" value="Cyt_P450_sf"/>
</dbReference>
<comment type="similarity">
    <text evidence="2">Belongs to the cytochrome P450 family.</text>
</comment>
<gene>
    <name evidence="12" type="primary">LOC140006326</name>
</gene>
<dbReference type="PANTHER" id="PTHR24282">
    <property type="entry name" value="CYTOCHROME P450 FAMILY MEMBER"/>
    <property type="match status" value="1"/>
</dbReference>
<evidence type="ECO:0000256" key="4">
    <source>
        <dbReference type="ARBA" id="ARBA00022692"/>
    </source>
</evidence>
<reference evidence="12" key="1">
    <citation type="submission" date="2025-08" db="UniProtKB">
        <authorList>
            <consortium name="RefSeq"/>
        </authorList>
    </citation>
    <scope>IDENTIFICATION</scope>
    <source>
        <tissue evidence="12">Leaves</tissue>
    </source>
</reference>
<dbReference type="Pfam" id="PF00067">
    <property type="entry name" value="p450"/>
    <property type="match status" value="1"/>
</dbReference>
<evidence type="ECO:0000256" key="10">
    <source>
        <dbReference type="ARBA" id="ARBA00023136"/>
    </source>
</evidence>
<accession>A0ABM4UAE1</accession>
<evidence type="ECO:0000256" key="9">
    <source>
        <dbReference type="ARBA" id="ARBA00023033"/>
    </source>
</evidence>
<evidence type="ECO:0000313" key="12">
    <source>
        <dbReference type="RefSeq" id="XP_071904252.1"/>
    </source>
</evidence>
<keyword evidence="6" id="KW-1133">Transmembrane helix</keyword>
<evidence type="ECO:0000256" key="7">
    <source>
        <dbReference type="ARBA" id="ARBA00023002"/>
    </source>
</evidence>
<keyword evidence="9" id="KW-0503">Monooxygenase</keyword>
<dbReference type="RefSeq" id="XP_071904252.1">
    <property type="nucleotide sequence ID" value="XM_072048151.1"/>
</dbReference>
<keyword evidence="11" id="KW-1185">Reference proteome</keyword>
<dbReference type="PANTHER" id="PTHR24282:SF250">
    <property type="entry name" value="CYTOCHROME P450 CYP72A219-LIKE"/>
    <property type="match status" value="1"/>
</dbReference>
<evidence type="ECO:0000256" key="6">
    <source>
        <dbReference type="ARBA" id="ARBA00022989"/>
    </source>
</evidence>
<evidence type="ECO:0000313" key="11">
    <source>
        <dbReference type="Proteomes" id="UP001652660"/>
    </source>
</evidence>
<sequence length="427" mass="49590">MKTPLSVLVIFVLIMLLIFWAARTVNWVWLNPKRIERCLRKQGFNGNPYRLLYGDTKEIGSMIKAANSKPIKLSDDILPRVLPFQLHLIKTYGEKSFYWVGPVAKVLIMDPELIREILTKNVIFKKPIPNPLAKFLVAGLAGYEDEKWAKHRKIVTPAFYVEKLKNMLPKMYFCCNEMIRKWETLLAEKSCLELDVQPHFDDLTSDVISRTTFGNCHAQGRKIFKLQKEQAELTGQVLKSVYIPGWSFLPTKRNKRMKKINNELQALFLDIIMERERVMKLGKDDDDNLLSMLLKSNAREIQEQGKKHGLSTGEVIEECKTFYFAGQESTSNLLVWTMVLLSMHPHWQVHAREEILRVFGNNKPDYDGLNRLKIFLLNAGNDDFVRSSEVVSTIYNILKDHLRRNKTRRNEFSSRCIPHVTYNPTAS</sequence>
<keyword evidence="3" id="KW-0349">Heme</keyword>
<keyword evidence="10" id="KW-0472">Membrane</keyword>
<dbReference type="Gene3D" id="1.10.630.10">
    <property type="entry name" value="Cytochrome P450"/>
    <property type="match status" value="1"/>
</dbReference>
<dbReference type="Proteomes" id="UP001652660">
    <property type="component" value="Chromosome 5e"/>
</dbReference>
<keyword evidence="4" id="KW-0812">Transmembrane</keyword>